<sequence>MAEPLSGRFGASFLQETETPLDHGFLNRVNVVFWKVEVGVGIGGRLSVGNGNQKSRENLNRVQMTTLCENCTFSPTHHHPPITVLKFRSPYVMAGVLELPELLGTISDKEDDLQDYVAMIARLKAVLERMEEGKGGFGCEAASSP</sequence>
<dbReference type="Proteomes" id="UP001437256">
    <property type="component" value="Unassembled WGS sequence"/>
</dbReference>
<evidence type="ECO:0000313" key="1">
    <source>
        <dbReference type="EMBL" id="KAL0064044.1"/>
    </source>
</evidence>
<reference evidence="1 2" key="1">
    <citation type="submission" date="2024-05" db="EMBL/GenBank/DDBJ databases">
        <title>A draft genome resource for the thread blight pathogen Marasmius tenuissimus strain MS-2.</title>
        <authorList>
            <person name="Yulfo-Soto G.E."/>
            <person name="Baruah I.K."/>
            <person name="Amoako-Attah I."/>
            <person name="Bukari Y."/>
            <person name="Meinhardt L.W."/>
            <person name="Bailey B.A."/>
            <person name="Cohen S.P."/>
        </authorList>
    </citation>
    <scope>NUCLEOTIDE SEQUENCE [LARGE SCALE GENOMIC DNA]</scope>
    <source>
        <strain evidence="1 2">MS-2</strain>
    </source>
</reference>
<keyword evidence="2" id="KW-1185">Reference proteome</keyword>
<evidence type="ECO:0000313" key="2">
    <source>
        <dbReference type="Proteomes" id="UP001437256"/>
    </source>
</evidence>
<comment type="caution">
    <text evidence="1">The sequence shown here is derived from an EMBL/GenBank/DDBJ whole genome shotgun (WGS) entry which is preliminary data.</text>
</comment>
<name>A0ABR2ZT67_9AGAR</name>
<gene>
    <name evidence="1" type="ORF">AAF712_009010</name>
</gene>
<accession>A0ABR2ZT67</accession>
<dbReference type="EMBL" id="JBBXMP010000068">
    <property type="protein sequence ID" value="KAL0064044.1"/>
    <property type="molecule type" value="Genomic_DNA"/>
</dbReference>
<protein>
    <submittedName>
        <fullName evidence="1">Uncharacterized protein</fullName>
    </submittedName>
</protein>
<proteinExistence type="predicted"/>
<organism evidence="1 2">
    <name type="scientific">Marasmius tenuissimus</name>
    <dbReference type="NCBI Taxonomy" id="585030"/>
    <lineage>
        <taxon>Eukaryota</taxon>
        <taxon>Fungi</taxon>
        <taxon>Dikarya</taxon>
        <taxon>Basidiomycota</taxon>
        <taxon>Agaricomycotina</taxon>
        <taxon>Agaricomycetes</taxon>
        <taxon>Agaricomycetidae</taxon>
        <taxon>Agaricales</taxon>
        <taxon>Marasmiineae</taxon>
        <taxon>Marasmiaceae</taxon>
        <taxon>Marasmius</taxon>
    </lineage>
</organism>